<gene>
    <name evidence="3" type="ORF">EVOR1521_LOCUS29824</name>
</gene>
<evidence type="ECO:0000259" key="2">
    <source>
        <dbReference type="Pfam" id="PF04059"/>
    </source>
</evidence>
<dbReference type="CDD" id="cd12277">
    <property type="entry name" value="RRM3_MEI2_EAR1_like"/>
    <property type="match status" value="1"/>
</dbReference>
<feature type="compositionally biased region" description="Basic and acidic residues" evidence="1">
    <location>
        <begin position="80"/>
        <end position="98"/>
    </location>
</feature>
<feature type="domain" description="Mei2-like C-terminal RNA recognition motif" evidence="2">
    <location>
        <begin position="183"/>
        <end position="279"/>
    </location>
</feature>
<dbReference type="InterPro" id="IPR007201">
    <property type="entry name" value="Mei2-like_Rrm_C"/>
</dbReference>
<name>A0AA36NIM8_9DINO</name>
<dbReference type="Proteomes" id="UP001178507">
    <property type="component" value="Unassembled WGS sequence"/>
</dbReference>
<organism evidence="3 4">
    <name type="scientific">Effrenium voratum</name>
    <dbReference type="NCBI Taxonomy" id="2562239"/>
    <lineage>
        <taxon>Eukaryota</taxon>
        <taxon>Sar</taxon>
        <taxon>Alveolata</taxon>
        <taxon>Dinophyceae</taxon>
        <taxon>Suessiales</taxon>
        <taxon>Symbiodiniaceae</taxon>
        <taxon>Effrenium</taxon>
    </lineage>
</organism>
<dbReference type="EMBL" id="CAUJNA010003718">
    <property type="protein sequence ID" value="CAJ1408394.1"/>
    <property type="molecule type" value="Genomic_DNA"/>
</dbReference>
<comment type="caution">
    <text evidence="3">The sequence shown here is derived from an EMBL/GenBank/DDBJ whole genome shotgun (WGS) entry which is preliminary data.</text>
</comment>
<accession>A0AA36NIM8</accession>
<dbReference type="InterPro" id="IPR035979">
    <property type="entry name" value="RBD_domain_sf"/>
</dbReference>
<feature type="compositionally biased region" description="Polar residues" evidence="1">
    <location>
        <begin position="99"/>
        <end position="109"/>
    </location>
</feature>
<dbReference type="Pfam" id="PF04059">
    <property type="entry name" value="RRM_2"/>
    <property type="match status" value="1"/>
</dbReference>
<reference evidence="3" key="1">
    <citation type="submission" date="2023-08" db="EMBL/GenBank/DDBJ databases">
        <authorList>
            <person name="Chen Y."/>
            <person name="Shah S."/>
            <person name="Dougan E. K."/>
            <person name="Thang M."/>
            <person name="Chan C."/>
        </authorList>
    </citation>
    <scope>NUCLEOTIDE SEQUENCE</scope>
</reference>
<evidence type="ECO:0000313" key="3">
    <source>
        <dbReference type="EMBL" id="CAJ1408394.1"/>
    </source>
</evidence>
<dbReference type="AlphaFoldDB" id="A0AA36NIM8"/>
<keyword evidence="4" id="KW-1185">Reference proteome</keyword>
<evidence type="ECO:0000256" key="1">
    <source>
        <dbReference type="SAM" id="MobiDB-lite"/>
    </source>
</evidence>
<dbReference type="SUPFAM" id="SSF54928">
    <property type="entry name" value="RNA-binding domain, RBD"/>
    <property type="match status" value="1"/>
</dbReference>
<feature type="region of interest" description="Disordered" evidence="1">
    <location>
        <begin position="50"/>
        <end position="117"/>
    </location>
</feature>
<dbReference type="GO" id="GO:0003676">
    <property type="term" value="F:nucleic acid binding"/>
    <property type="evidence" value="ECO:0007669"/>
    <property type="project" value="InterPro"/>
</dbReference>
<protein>
    <recommendedName>
        <fullName evidence="2">Mei2-like C-terminal RNA recognition motif domain-containing protein</fullName>
    </recommendedName>
</protein>
<feature type="compositionally biased region" description="Acidic residues" evidence="1">
    <location>
        <begin position="55"/>
        <end position="68"/>
    </location>
</feature>
<sequence>MEPTTLPMSCTEGCDKVVIKKTFIELEGDATPTSLPASYNSDSVIWARFQREVSPEETPEEMPEESQDADASSLASDDFDNPRDQPHMTTLDEKERASQHSISTTASDTDTPREGMLPRLDFSSEALDAAQARAVSAASEALEAAGIASDRQALDQLLSQMTSAPRPVELLPALQPCGKQGQTTVMLRNLPNNYSRAMVCVLMDKEGFAGKYDFLYLPIDFRSKASLGYAFVNLVDENEVQKFWQCFDGFTKWVLPSAKVCSVSWSGPHQGQEAHVERYRDSPIMHSSVPDEFKPVIFQAGTGLRVDFPPPKKKLRAKVELDPRAARAPHLITTAPPVEYEVVVPTYRRWLSTQEVTRKKRFQTSSRPFILEHTLAFLSREGVPKQKVTLFVANEEEEQEYRKAIQESEWAEVRIQVSLPGIRDSRNFIYKFFPAGTYVVSLDDDMEGIQWKIREGSKISACMELLPPGAFIKIIYDAYQRMQDVGGYLWGLSTCQNPHFISLDDVSTRNGLVNGYLHGFICRPDAAHDLLRRLPDAVEDAEFSVRHFAKDRVVLRYRMYAGMTSPYSNGGGLQSKFNARAGDVRKTEEWYGAQQLHQLFPTLIAAPSNGDSQRYHATEVRFISQTGDGIKSRRAAVRRFQGLCRFVLPQLKGNKKKSDRGKSALAKVKAFAMKKPMQPAQSSSKRMLHGKSGEVAKVEGPLALLPEVPPPGWIHSESSPAKLWSQAFGPSRVFLARTSYALWQILSSGARRRTADMQSTAVRRR</sequence>
<proteinExistence type="predicted"/>
<evidence type="ECO:0000313" key="4">
    <source>
        <dbReference type="Proteomes" id="UP001178507"/>
    </source>
</evidence>